<accession>A0A6J4IJ93</accession>
<name>A0A6J4IJ93_9PROT</name>
<evidence type="ECO:0000256" key="1">
    <source>
        <dbReference type="SAM" id="MobiDB-lite"/>
    </source>
</evidence>
<feature type="compositionally biased region" description="Basic and acidic residues" evidence="1">
    <location>
        <begin position="95"/>
        <end position="105"/>
    </location>
</feature>
<dbReference type="EMBL" id="CADCTG010000172">
    <property type="protein sequence ID" value="CAA9251593.1"/>
    <property type="molecule type" value="Genomic_DNA"/>
</dbReference>
<feature type="region of interest" description="Disordered" evidence="1">
    <location>
        <begin position="1"/>
        <end position="133"/>
    </location>
</feature>
<feature type="non-terminal residue" evidence="2">
    <location>
        <position position="1"/>
    </location>
</feature>
<organism evidence="2">
    <name type="scientific">uncultured Acetobacteraceae bacterium</name>
    <dbReference type="NCBI Taxonomy" id="169975"/>
    <lineage>
        <taxon>Bacteria</taxon>
        <taxon>Pseudomonadati</taxon>
        <taxon>Pseudomonadota</taxon>
        <taxon>Alphaproteobacteria</taxon>
        <taxon>Acetobacterales</taxon>
        <taxon>Acetobacteraceae</taxon>
        <taxon>environmental samples</taxon>
    </lineage>
</organism>
<proteinExistence type="predicted"/>
<reference evidence="2" key="1">
    <citation type="submission" date="2020-02" db="EMBL/GenBank/DDBJ databases">
        <authorList>
            <person name="Meier V. D."/>
        </authorList>
    </citation>
    <scope>NUCLEOTIDE SEQUENCE</scope>
    <source>
        <strain evidence="2">AVDCRST_MAG08</strain>
    </source>
</reference>
<sequence>GRQASRPPGCAQRGDGDAGATCPGGDAGDPSPRGLRRGQRALPAGGLPAARHPGRRRRPHALADRPGAGPHHPGLRRAAHGAERVLPRRAARPQHRGDADPDLRGGARPGRRRRAGGGAALVHRRGGAGRGGLAAAELHRAAGLQPGRDPRGGRGRAGALVLAGGRRTAGHGLPHLRVLRADAGGGGGEPAARAAV</sequence>
<gene>
    <name evidence="2" type="ORF">AVDCRST_MAG08-2118</name>
</gene>
<feature type="non-terminal residue" evidence="2">
    <location>
        <position position="196"/>
    </location>
</feature>
<protein>
    <submittedName>
        <fullName evidence="2">Uncharacterized protein</fullName>
    </submittedName>
</protein>
<feature type="compositionally biased region" description="Low complexity" evidence="1">
    <location>
        <begin position="40"/>
        <end position="51"/>
    </location>
</feature>
<dbReference type="AlphaFoldDB" id="A0A6J4IJ93"/>
<evidence type="ECO:0000313" key="2">
    <source>
        <dbReference type="EMBL" id="CAA9251593.1"/>
    </source>
</evidence>